<gene>
    <name evidence="2" type="ORF">BDZ94DRAFT_1318699</name>
</gene>
<dbReference type="OrthoDB" id="3158032at2759"/>
<evidence type="ECO:0000313" key="3">
    <source>
        <dbReference type="Proteomes" id="UP000807353"/>
    </source>
</evidence>
<dbReference type="AlphaFoldDB" id="A0A9P5YE87"/>
<protein>
    <submittedName>
        <fullName evidence="2">Uncharacterized protein</fullName>
    </submittedName>
</protein>
<dbReference type="Proteomes" id="UP000807353">
    <property type="component" value="Unassembled WGS sequence"/>
</dbReference>
<comment type="caution">
    <text evidence="2">The sequence shown here is derived from an EMBL/GenBank/DDBJ whole genome shotgun (WGS) entry which is preliminary data.</text>
</comment>
<proteinExistence type="predicted"/>
<organism evidence="2 3">
    <name type="scientific">Collybia nuda</name>
    <dbReference type="NCBI Taxonomy" id="64659"/>
    <lineage>
        <taxon>Eukaryota</taxon>
        <taxon>Fungi</taxon>
        <taxon>Dikarya</taxon>
        <taxon>Basidiomycota</taxon>
        <taxon>Agaricomycotina</taxon>
        <taxon>Agaricomycetes</taxon>
        <taxon>Agaricomycetidae</taxon>
        <taxon>Agaricales</taxon>
        <taxon>Tricholomatineae</taxon>
        <taxon>Clitocybaceae</taxon>
        <taxon>Collybia</taxon>
    </lineage>
</organism>
<feature type="region of interest" description="Disordered" evidence="1">
    <location>
        <begin position="41"/>
        <end position="67"/>
    </location>
</feature>
<keyword evidence="3" id="KW-1185">Reference proteome</keyword>
<dbReference type="EMBL" id="MU150237">
    <property type="protein sequence ID" value="KAF9467263.1"/>
    <property type="molecule type" value="Genomic_DNA"/>
</dbReference>
<sequence>MSPEVYTLELSVSRINRLMRPLRNRCNALMHFTESKRPINRATYSSHPRRSNGFADTEPPPLAILQPPGKIHARTHFSKNGTERLEMSKRVYAVRDSFRDIVAKTVPGHGEPGTSGDRVITLSAMCSMVIGANLRPEADELEGDGDVDGTDFVNELYEAVPLEYRRWMVLSHALNLVQEANVRDPTLFTILYDVATSHGLFSESSAFLRSLLSIAFSSTTNSTSPIAHPAHTTFLLDLRTRWIDGGLPDSTFLSIVTHVLASIQDISLWTCKAVKKFAYNFCNANIALFMQFLTLFFTIASGADGFKRSEYLPKDFHVTQLHVQLYKWVKLVFSQLLSVPNLAAVIHPTAEVSDAILEFLKTCLNSGLIFTGGHRGDDDTSLKDLQGAIVSFATHWLSGPFSLAYSSDLALVVNRLGVVTPQTSTYNTLVQALFTGLDLHNGQQALSHIAGVLKSHNLLRLEASMWPCALCYIEIPENERHFIAIYSANSFSQYRHQLIENVEDAERRCFGQSAHSLALTPTSTRKHPINTQSGGNAMNRRWRWEPMVGVWIHGSAHQSSTKKKRTEGNYWLRSTRSRYFSSHGRAKTMLKQTSSAMTRLHQVPNKGLFDSMEKHIKPVSSSHSLSQETRYSRHQSWDVPDNPGWDGEIDDLLLECPPLHRESTGDSRRTPLARRPSNFASLVADAVTGRTELHRTSHLADVSHDPYNGTDIPECQGLSSLSAVASTSHAIYLPSDDSLDLFAYNQTSPIAYC</sequence>
<name>A0A9P5YE87_9AGAR</name>
<evidence type="ECO:0000313" key="2">
    <source>
        <dbReference type="EMBL" id="KAF9467263.1"/>
    </source>
</evidence>
<reference evidence="2" key="1">
    <citation type="submission" date="2020-11" db="EMBL/GenBank/DDBJ databases">
        <authorList>
            <consortium name="DOE Joint Genome Institute"/>
            <person name="Ahrendt S."/>
            <person name="Riley R."/>
            <person name="Andreopoulos W."/>
            <person name="Labutti K."/>
            <person name="Pangilinan J."/>
            <person name="Ruiz-Duenas F.J."/>
            <person name="Barrasa J.M."/>
            <person name="Sanchez-Garcia M."/>
            <person name="Camarero S."/>
            <person name="Miyauchi S."/>
            <person name="Serrano A."/>
            <person name="Linde D."/>
            <person name="Babiker R."/>
            <person name="Drula E."/>
            <person name="Ayuso-Fernandez I."/>
            <person name="Pacheco R."/>
            <person name="Padilla G."/>
            <person name="Ferreira P."/>
            <person name="Barriuso J."/>
            <person name="Kellner H."/>
            <person name="Castanera R."/>
            <person name="Alfaro M."/>
            <person name="Ramirez L."/>
            <person name="Pisabarro A.G."/>
            <person name="Kuo A."/>
            <person name="Tritt A."/>
            <person name="Lipzen A."/>
            <person name="He G."/>
            <person name="Yan M."/>
            <person name="Ng V."/>
            <person name="Cullen D."/>
            <person name="Martin F."/>
            <person name="Rosso M.-N."/>
            <person name="Henrissat B."/>
            <person name="Hibbett D."/>
            <person name="Martinez A.T."/>
            <person name="Grigoriev I.V."/>
        </authorList>
    </citation>
    <scope>NUCLEOTIDE SEQUENCE</scope>
    <source>
        <strain evidence="2">CBS 247.69</strain>
    </source>
</reference>
<evidence type="ECO:0000256" key="1">
    <source>
        <dbReference type="SAM" id="MobiDB-lite"/>
    </source>
</evidence>
<accession>A0A9P5YE87</accession>